<keyword evidence="2" id="KW-0001">2Fe-2S</keyword>
<dbReference type="Gene3D" id="2.40.30.10">
    <property type="entry name" value="Translation factors"/>
    <property type="match status" value="1"/>
</dbReference>
<dbReference type="PRINTS" id="PR00409">
    <property type="entry name" value="PHDIOXRDTASE"/>
</dbReference>
<dbReference type="Gene3D" id="3.40.50.80">
    <property type="entry name" value="Nucleotide-binding domain of ferredoxin-NADP reductase (FNR) module"/>
    <property type="match status" value="1"/>
</dbReference>
<dbReference type="PROSITE" id="PS51085">
    <property type="entry name" value="2FE2S_FER_2"/>
    <property type="match status" value="1"/>
</dbReference>
<evidence type="ECO:0000256" key="5">
    <source>
        <dbReference type="ARBA" id="ARBA00023004"/>
    </source>
</evidence>
<evidence type="ECO:0000256" key="2">
    <source>
        <dbReference type="ARBA" id="ARBA00022714"/>
    </source>
</evidence>
<keyword evidence="1" id="KW-0285">Flavoprotein</keyword>
<feature type="domain" description="FAD-binding FR-type" evidence="8">
    <location>
        <begin position="3"/>
        <end position="105"/>
    </location>
</feature>
<evidence type="ECO:0000259" key="7">
    <source>
        <dbReference type="PROSITE" id="PS51085"/>
    </source>
</evidence>
<dbReference type="PANTHER" id="PTHR47354">
    <property type="entry name" value="NADH OXIDOREDUCTASE HCR"/>
    <property type="match status" value="1"/>
</dbReference>
<keyword evidence="6" id="KW-0411">Iron-sulfur</keyword>
<dbReference type="CDD" id="cd06185">
    <property type="entry name" value="PDR_like"/>
    <property type="match status" value="1"/>
</dbReference>
<dbReference type="InterPro" id="IPR036010">
    <property type="entry name" value="2Fe-2S_ferredoxin-like_sf"/>
</dbReference>
<dbReference type="Gene3D" id="3.10.20.30">
    <property type="match status" value="1"/>
</dbReference>
<dbReference type="SUPFAM" id="SSF52343">
    <property type="entry name" value="Ferredoxin reductase-like, C-terminal NADP-linked domain"/>
    <property type="match status" value="1"/>
</dbReference>
<evidence type="ECO:0000256" key="3">
    <source>
        <dbReference type="ARBA" id="ARBA00022723"/>
    </source>
</evidence>
<sequence length="318" mass="34667">MSDTDLRLRVDCLRREANQVISLTLTDPKGGRLPDWEPGAHIKLRLPSGLMRQYSLYARGSDGSQYRIAVKEAEGGRGGSREIHSRLKLGDVLNVSPPVNHFRLEPGQDYIFIAGGIGITPILPMAEAVSDRSSWHLYYAGKSLASMGLLDEVRRLPQANVTLAPAEIGKLNIGEIVRQAKPGAQIYCCGPNRMLDELAALCGERHDIALRVERFAASTSAAPVNGGASDKPFEVVMKRSGRRIVIPAGSTILTELLNVDPSVPHSCCQGICGVCETKVIEGVVDHRDTLLTEEERQTKNTMMICCSRARSDVLVLDI</sequence>
<dbReference type="PROSITE" id="PS51384">
    <property type="entry name" value="FAD_FR"/>
    <property type="match status" value="1"/>
</dbReference>
<evidence type="ECO:0000313" key="10">
    <source>
        <dbReference type="Proteomes" id="UP000199423"/>
    </source>
</evidence>
<dbReference type="InterPro" id="IPR039261">
    <property type="entry name" value="FNR_nucleotide-bd"/>
</dbReference>
<keyword evidence="10" id="KW-1185">Reference proteome</keyword>
<dbReference type="GO" id="GO:0046872">
    <property type="term" value="F:metal ion binding"/>
    <property type="evidence" value="ECO:0007669"/>
    <property type="project" value="UniProtKB-KW"/>
</dbReference>
<feature type="domain" description="2Fe-2S ferredoxin-type" evidence="7">
    <location>
        <begin position="233"/>
        <end position="318"/>
    </location>
</feature>
<dbReference type="EMBL" id="FPCH01000001">
    <property type="protein sequence ID" value="SFV27578.1"/>
    <property type="molecule type" value="Genomic_DNA"/>
</dbReference>
<dbReference type="Pfam" id="PF00111">
    <property type="entry name" value="Fer2"/>
    <property type="match status" value="1"/>
</dbReference>
<dbReference type="InterPro" id="IPR017938">
    <property type="entry name" value="Riboflavin_synthase-like_b-brl"/>
</dbReference>
<dbReference type="AlphaFoldDB" id="A0A1I7MYZ0"/>
<dbReference type="InterPro" id="IPR012675">
    <property type="entry name" value="Beta-grasp_dom_sf"/>
</dbReference>
<keyword evidence="3" id="KW-0479">Metal-binding</keyword>
<protein>
    <submittedName>
        <fullName evidence="9">Ferredoxin-NADP reductase</fullName>
    </submittedName>
</protein>
<dbReference type="SUPFAM" id="SSF63380">
    <property type="entry name" value="Riboflavin synthase domain-like"/>
    <property type="match status" value="1"/>
</dbReference>
<dbReference type="Proteomes" id="UP000199423">
    <property type="component" value="Unassembled WGS sequence"/>
</dbReference>
<dbReference type="SUPFAM" id="SSF54292">
    <property type="entry name" value="2Fe-2S ferredoxin-like"/>
    <property type="match status" value="1"/>
</dbReference>
<gene>
    <name evidence="9" type="ORF">SAMN04488557_0794</name>
</gene>
<evidence type="ECO:0000256" key="6">
    <source>
        <dbReference type="ARBA" id="ARBA00023014"/>
    </source>
</evidence>
<dbReference type="InterPro" id="IPR017927">
    <property type="entry name" value="FAD-bd_FR_type"/>
</dbReference>
<dbReference type="RefSeq" id="WP_092864476.1">
    <property type="nucleotide sequence ID" value="NZ_FPCH01000001.1"/>
</dbReference>
<evidence type="ECO:0000259" key="8">
    <source>
        <dbReference type="PROSITE" id="PS51384"/>
    </source>
</evidence>
<dbReference type="OrthoDB" id="9792185at2"/>
<name>A0A1I7MYZ0_9HYPH</name>
<dbReference type="STRING" id="51670.SAMN04488557_0794"/>
<evidence type="ECO:0000256" key="4">
    <source>
        <dbReference type="ARBA" id="ARBA00023002"/>
    </source>
</evidence>
<reference evidence="10" key="1">
    <citation type="submission" date="2016-10" db="EMBL/GenBank/DDBJ databases">
        <authorList>
            <person name="Varghese N."/>
            <person name="Submissions S."/>
        </authorList>
    </citation>
    <scope>NUCLEOTIDE SEQUENCE [LARGE SCALE GENOMIC DNA]</scope>
    <source>
        <strain evidence="10">DSM 1565</strain>
    </source>
</reference>
<accession>A0A1I7MYZ0</accession>
<dbReference type="GO" id="GO:0016491">
    <property type="term" value="F:oxidoreductase activity"/>
    <property type="evidence" value="ECO:0007669"/>
    <property type="project" value="UniProtKB-KW"/>
</dbReference>
<dbReference type="GO" id="GO:0051537">
    <property type="term" value="F:2 iron, 2 sulfur cluster binding"/>
    <property type="evidence" value="ECO:0007669"/>
    <property type="project" value="UniProtKB-KW"/>
</dbReference>
<organism evidence="9 10">
    <name type="scientific">Hyphomicrobium facile</name>
    <dbReference type="NCBI Taxonomy" id="51670"/>
    <lineage>
        <taxon>Bacteria</taxon>
        <taxon>Pseudomonadati</taxon>
        <taxon>Pseudomonadota</taxon>
        <taxon>Alphaproteobacteria</taxon>
        <taxon>Hyphomicrobiales</taxon>
        <taxon>Hyphomicrobiaceae</taxon>
        <taxon>Hyphomicrobium</taxon>
    </lineage>
</organism>
<proteinExistence type="predicted"/>
<evidence type="ECO:0000313" key="9">
    <source>
        <dbReference type="EMBL" id="SFV27578.1"/>
    </source>
</evidence>
<evidence type="ECO:0000256" key="1">
    <source>
        <dbReference type="ARBA" id="ARBA00022630"/>
    </source>
</evidence>
<dbReference type="InterPro" id="IPR001041">
    <property type="entry name" value="2Fe-2S_ferredoxin-type"/>
</dbReference>
<dbReference type="InterPro" id="IPR050415">
    <property type="entry name" value="MRET"/>
</dbReference>
<dbReference type="PANTHER" id="PTHR47354:SF1">
    <property type="entry name" value="CARNITINE MONOOXYGENASE REDUCTASE SUBUNIT"/>
    <property type="match status" value="1"/>
</dbReference>
<keyword evidence="4" id="KW-0560">Oxidoreductase</keyword>
<keyword evidence="5" id="KW-0408">Iron</keyword>
<dbReference type="CDD" id="cd00207">
    <property type="entry name" value="fer2"/>
    <property type="match status" value="1"/>
</dbReference>